<evidence type="ECO:0000256" key="4">
    <source>
        <dbReference type="ARBA" id="ARBA00023004"/>
    </source>
</evidence>
<evidence type="ECO:0000256" key="1">
    <source>
        <dbReference type="ARBA" id="ARBA00001954"/>
    </source>
</evidence>
<reference evidence="6 7" key="1">
    <citation type="submission" date="2016-10" db="EMBL/GenBank/DDBJ databases">
        <authorList>
            <person name="Varghese N."/>
            <person name="Submissions S."/>
        </authorList>
    </citation>
    <scope>NUCLEOTIDE SEQUENCE [LARGE SCALE GENOMIC DNA]</scope>
    <source>
        <strain evidence="6 7">S7-754</strain>
    </source>
</reference>
<proteinExistence type="predicted"/>
<dbReference type="PANTHER" id="PTHR12461">
    <property type="entry name" value="HYPOXIA-INDUCIBLE FACTOR 1 ALPHA INHIBITOR-RELATED"/>
    <property type="match status" value="1"/>
</dbReference>
<name>A0A1G7PVZ4_9SPHN</name>
<dbReference type="Pfam" id="PF19541">
    <property type="entry name" value="DUF6065"/>
    <property type="match status" value="1"/>
</dbReference>
<dbReference type="Proteomes" id="UP000323502">
    <property type="component" value="Unassembled WGS sequence"/>
</dbReference>
<keyword evidence="7" id="KW-1185">Reference proteome</keyword>
<dbReference type="SUPFAM" id="SSF51197">
    <property type="entry name" value="Clavaminate synthase-like"/>
    <property type="match status" value="1"/>
</dbReference>
<dbReference type="InterPro" id="IPR003347">
    <property type="entry name" value="JmjC_dom"/>
</dbReference>
<dbReference type="EMBL" id="FNBI01000007">
    <property type="protein sequence ID" value="SDF90487.1"/>
    <property type="molecule type" value="Genomic_DNA"/>
</dbReference>
<gene>
    <name evidence="6" type="ORF">SAMN05216557_107108</name>
</gene>
<dbReference type="SMART" id="SM00558">
    <property type="entry name" value="JmjC"/>
    <property type="match status" value="1"/>
</dbReference>
<accession>A0A1G7PVZ4</accession>
<comment type="cofactor">
    <cofactor evidence="1">
        <name>Fe(2+)</name>
        <dbReference type="ChEBI" id="CHEBI:29033"/>
    </cofactor>
</comment>
<dbReference type="PROSITE" id="PS51184">
    <property type="entry name" value="JMJC"/>
    <property type="match status" value="1"/>
</dbReference>
<evidence type="ECO:0000313" key="6">
    <source>
        <dbReference type="EMBL" id="SDF90487.1"/>
    </source>
</evidence>
<keyword evidence="4" id="KW-0408">Iron</keyword>
<dbReference type="GO" id="GO:0016491">
    <property type="term" value="F:oxidoreductase activity"/>
    <property type="evidence" value="ECO:0007669"/>
    <property type="project" value="UniProtKB-KW"/>
</dbReference>
<evidence type="ECO:0000256" key="2">
    <source>
        <dbReference type="ARBA" id="ARBA00022723"/>
    </source>
</evidence>
<dbReference type="InterPro" id="IPR041667">
    <property type="entry name" value="Cupin_8"/>
</dbReference>
<dbReference type="PANTHER" id="PTHR12461:SF106">
    <property type="entry name" value="BIFUNCTIONAL PEPTIDASE AND ARGINYL-HYDROXYLASE JMJD5"/>
    <property type="match status" value="1"/>
</dbReference>
<dbReference type="Gene3D" id="2.60.120.650">
    <property type="entry name" value="Cupin"/>
    <property type="match status" value="1"/>
</dbReference>
<dbReference type="InterPro" id="IPR045709">
    <property type="entry name" value="DUF6065"/>
</dbReference>
<dbReference type="AlphaFoldDB" id="A0A1G7PVZ4"/>
<feature type="domain" description="JmjC" evidence="5">
    <location>
        <begin position="458"/>
        <end position="609"/>
    </location>
</feature>
<keyword evidence="3" id="KW-0560">Oxidoreductase</keyword>
<dbReference type="GO" id="GO:0046872">
    <property type="term" value="F:metal ion binding"/>
    <property type="evidence" value="ECO:0007669"/>
    <property type="project" value="UniProtKB-KW"/>
</dbReference>
<keyword evidence="2" id="KW-0479">Metal-binding</keyword>
<dbReference type="RefSeq" id="WP_235904119.1">
    <property type="nucleotide sequence ID" value="NZ_FNBI01000007.1"/>
</dbReference>
<protein>
    <submittedName>
        <fullName evidence="6">Cupin-like domain-containing protein</fullName>
    </submittedName>
</protein>
<evidence type="ECO:0000259" key="5">
    <source>
        <dbReference type="PROSITE" id="PS51184"/>
    </source>
</evidence>
<organism evidence="6 7">
    <name type="scientific">Sphingomonas carotinifaciens</name>
    <dbReference type="NCBI Taxonomy" id="1166323"/>
    <lineage>
        <taxon>Bacteria</taxon>
        <taxon>Pseudomonadati</taxon>
        <taxon>Pseudomonadota</taxon>
        <taxon>Alphaproteobacteria</taxon>
        <taxon>Sphingomonadales</taxon>
        <taxon>Sphingomonadaceae</taxon>
        <taxon>Sphingomonas</taxon>
    </lineage>
</organism>
<dbReference type="Pfam" id="PF13621">
    <property type="entry name" value="Cupin_8"/>
    <property type="match status" value="1"/>
</dbReference>
<evidence type="ECO:0000256" key="3">
    <source>
        <dbReference type="ARBA" id="ARBA00023002"/>
    </source>
</evidence>
<evidence type="ECO:0000313" key="7">
    <source>
        <dbReference type="Proteomes" id="UP000323502"/>
    </source>
</evidence>
<sequence>MELTCYVHPSWAPRLRPATPKRDWMDATPESFAYRCLPLAIANAHGWEIGSPCGFRARWNGGKGADAVELQFDTDASAHHRPVSLFGAGTITFHVEGLFRTSPGWNLWVGGPPNAAKHGLAPLAGVIETDWSPYTFTMNWRFTRAREWVRFEEDEPFCFLFPVQRGVLDEVRPVIRPLADAPELDSAFSQWSASRDAFQEHVRRTQPTAPADKWQKLYYRGVDPNGEPGAADHESKLRLSSFASQDTVPRCPVRGKAAKPMPASPLLAERKPAPRMPLYAGPALDADVMAMTLRNIGFEASRAAPPQQTLPGLPTRLLVSQHATMPMGPAATQAGMRSTARQAWLARVDERQRALSPAPRSIPRLSAPSPEAFLDLFYATGRPVVLEGLAASWPAARDWTSQRLAERIGNTPITFQGGRNAASDFELAKDRHTQMMPFDRYIAEVTSGDGGNDAYITAYNSEANQKAFAPLQRDVGWIPYLTGRPGMLWIGPAGTFTPLHHDLTNNLLVQIVGTKRLHLLPPGETDKLANTRHVFSDVHDIEDPAAIRRFPMAASAQRMVVDLAPGDALFIPVGWWHQVRSLSFSVMLTYTDFVWPNDAYSDFPVNAEA</sequence>